<dbReference type="Proteomes" id="UP000325516">
    <property type="component" value="Chromosome"/>
</dbReference>
<proteinExistence type="predicted"/>
<dbReference type="InterPro" id="IPR032710">
    <property type="entry name" value="NTF2-like_dom_sf"/>
</dbReference>
<evidence type="ECO:0000313" key="3">
    <source>
        <dbReference type="Proteomes" id="UP000325516"/>
    </source>
</evidence>
<protein>
    <submittedName>
        <fullName evidence="2">Siderophore-interacting protein</fullName>
    </submittedName>
</protein>
<dbReference type="KEGG" id="mlz:F6J85_10465"/>
<dbReference type="PANTHER" id="PTHR30173:SF43">
    <property type="entry name" value="ECF RNA POLYMERASE SIGMA FACTOR SIGI-RELATED"/>
    <property type="match status" value="1"/>
</dbReference>
<dbReference type="PANTHER" id="PTHR30173">
    <property type="entry name" value="SIGMA 19 FACTOR"/>
    <property type="match status" value="1"/>
</dbReference>
<dbReference type="RefSeq" id="WP_150924929.1">
    <property type="nucleotide sequence ID" value="NZ_CP044232.1"/>
</dbReference>
<name>A0A5J6L4M6_9MICO</name>
<evidence type="ECO:0000313" key="2">
    <source>
        <dbReference type="EMBL" id="QEW03483.1"/>
    </source>
</evidence>
<gene>
    <name evidence="2" type="ORF">F6J85_10465</name>
</gene>
<organism evidence="2 3">
    <name type="scientific">Microbacterium lushaniae</name>
    <dbReference type="NCBI Taxonomy" id="2614639"/>
    <lineage>
        <taxon>Bacteria</taxon>
        <taxon>Bacillati</taxon>
        <taxon>Actinomycetota</taxon>
        <taxon>Actinomycetes</taxon>
        <taxon>Micrococcales</taxon>
        <taxon>Microbacteriaceae</taxon>
        <taxon>Microbacterium</taxon>
    </lineage>
</organism>
<feature type="region of interest" description="Disordered" evidence="1">
    <location>
        <begin position="1"/>
        <end position="21"/>
    </location>
</feature>
<evidence type="ECO:0000256" key="1">
    <source>
        <dbReference type="SAM" id="MobiDB-lite"/>
    </source>
</evidence>
<dbReference type="AlphaFoldDB" id="A0A5J6L4M6"/>
<reference evidence="3" key="1">
    <citation type="submission" date="2019-09" db="EMBL/GenBank/DDBJ databases">
        <title>Mumia zhuanghuii sp. nov. isolated from the intestinal contents of plateau pika (Ochotona curzoniae) in the Qinghai-Tibet plateau of China.</title>
        <authorList>
            <person name="Tian Z."/>
        </authorList>
    </citation>
    <scope>NUCLEOTIDE SEQUENCE [LARGE SCALE GENOMIC DNA]</scope>
    <source>
        <strain evidence="3">L-031</strain>
    </source>
</reference>
<sequence>MTAGRGPTCGKRARERTTGGRPTAVDALRDAVASGRTAAVAATLHATVTLVVDGGGRVPAPTAPVRGRTAVAAALLDVLPPDARATARVVSVNGAPALVLRRRAGVMAVVVTAVRRRRIATVWVVVNPDKLSRWNRSS</sequence>
<dbReference type="GO" id="GO:0016987">
    <property type="term" value="F:sigma factor activity"/>
    <property type="evidence" value="ECO:0007669"/>
    <property type="project" value="TreeGrafter"/>
</dbReference>
<dbReference type="InterPro" id="IPR052704">
    <property type="entry name" value="ECF_Sigma-70_Domain"/>
</dbReference>
<dbReference type="EMBL" id="CP044232">
    <property type="protein sequence ID" value="QEW03483.1"/>
    <property type="molecule type" value="Genomic_DNA"/>
</dbReference>
<dbReference type="SUPFAM" id="SSF54427">
    <property type="entry name" value="NTF2-like"/>
    <property type="match status" value="1"/>
</dbReference>
<keyword evidence="3" id="KW-1185">Reference proteome</keyword>
<accession>A0A5J6L4M6</accession>